<name>A0A7H1KP32_9EURY</name>
<gene>
    <name evidence="1" type="ORF">HAHEADPM_00030</name>
</gene>
<organism evidence="1">
    <name type="scientific">uncultured Methanosarcinales archaeon</name>
    <dbReference type="NCBI Taxonomy" id="183757"/>
    <lineage>
        <taxon>Archaea</taxon>
        <taxon>Methanobacteriati</taxon>
        <taxon>Methanobacteriota</taxon>
        <taxon>Stenosarchaea group</taxon>
        <taxon>Methanomicrobia</taxon>
        <taxon>Methanosarcinales</taxon>
        <taxon>environmental samples</taxon>
    </lineage>
</organism>
<sequence>MATLDYAVLNLQYMSSPRYSFEEFSNDLECTADGIFRRTVPPPCPECGVLMSRNGYNTYCKKYIGSIKMGRYICSFCGESLEEDRSFWEELKKGLFDVLDVFYHQLRFYNVPYKGISAIMKLVFPRGKTTIYNAFMESVEKTYIPPVDDKWNRSLRRTTSKNRWNTEVSPNIA</sequence>
<dbReference type="EMBL" id="MT776529">
    <property type="protein sequence ID" value="QNT35696.1"/>
    <property type="molecule type" value="Genomic_DNA"/>
</dbReference>
<accession>A0A7H1KP32</accession>
<reference evidence="1" key="1">
    <citation type="submission" date="2020-07" db="EMBL/GenBank/DDBJ databases">
        <title>Unique genomic features of the anaerobic methanotrophic archaea.</title>
        <authorList>
            <person name="Chadwick G.L."/>
            <person name="Skennerton C.T."/>
            <person name="Laso-Perez R."/>
            <person name="Leu A.O."/>
            <person name="Speth D.R."/>
            <person name="Yu H."/>
            <person name="Morgan-Lang C."/>
            <person name="Hatzenpichler R."/>
            <person name="Goudeau D."/>
            <person name="Malmstrom R."/>
            <person name="Brazelton W.J."/>
            <person name="Woyke T."/>
            <person name="Hallam S.J."/>
            <person name="Tyson G.W."/>
            <person name="Wegener G."/>
            <person name="Boetius A."/>
            <person name="Orphan V."/>
        </authorList>
    </citation>
    <scope>NUCLEOTIDE SEQUENCE</scope>
</reference>
<protein>
    <submittedName>
        <fullName evidence="1">Uncharacterized protein</fullName>
    </submittedName>
</protein>
<evidence type="ECO:0000313" key="1">
    <source>
        <dbReference type="EMBL" id="QNT35696.1"/>
    </source>
</evidence>
<dbReference type="AlphaFoldDB" id="A0A7H1KP32"/>
<proteinExistence type="predicted"/>